<gene>
    <name evidence="2" type="primary">icmV</name>
    <name evidence="2" type="ORF">RVIR1_11400</name>
</gene>
<protein>
    <submittedName>
        <fullName evidence="2">Intracellular multiplication protein IcmV</fullName>
    </submittedName>
</protein>
<keyword evidence="1" id="KW-0812">Transmembrane</keyword>
<keyword evidence="3" id="KW-1185">Reference proteome</keyword>
<organism evidence="2 3">
    <name type="scientific">Candidatus Rickettsiella viridis</name>
    <dbReference type="NCBI Taxonomy" id="676208"/>
    <lineage>
        <taxon>Bacteria</taxon>
        <taxon>Pseudomonadati</taxon>
        <taxon>Pseudomonadota</taxon>
        <taxon>Gammaproteobacteria</taxon>
        <taxon>Legionellales</taxon>
        <taxon>Coxiellaceae</taxon>
        <taxon>Rickettsiella</taxon>
    </lineage>
</organism>
<feature type="transmembrane region" description="Helical" evidence="1">
    <location>
        <begin position="102"/>
        <end position="122"/>
    </location>
</feature>
<keyword evidence="1" id="KW-0472">Membrane</keyword>
<dbReference type="KEGG" id="rvi:RVIR1_11400"/>
<dbReference type="Proteomes" id="UP000282483">
    <property type="component" value="Chromosome"/>
</dbReference>
<dbReference type="AlphaFoldDB" id="A0A2Z5UVX2"/>
<evidence type="ECO:0000313" key="3">
    <source>
        <dbReference type="Proteomes" id="UP000282483"/>
    </source>
</evidence>
<dbReference type="NCBIfam" id="NF038219">
    <property type="entry name" value="IcmV_IVB"/>
    <property type="match status" value="1"/>
</dbReference>
<evidence type="ECO:0000256" key="1">
    <source>
        <dbReference type="SAM" id="Phobius"/>
    </source>
</evidence>
<dbReference type="RefSeq" id="WP_126323118.1">
    <property type="nucleotide sequence ID" value="NZ_AP018005.1"/>
</dbReference>
<sequence length="151" mass="18054">MSFFGGIKKIIKPLVDVPKWIGYRQLAKTNREFFSFAKKLFVPEQATTEESFEAALLRLKLTEADLVQRLKEFRRLMWIWITLLLICVAYSIHLLSEHALRGFFPCIGLSLVILTQVFRYHFWVFQIKHRRLGCTFRDWFNAYFLNRKKTS</sequence>
<evidence type="ECO:0000313" key="2">
    <source>
        <dbReference type="EMBL" id="BBB15604.1"/>
    </source>
</evidence>
<accession>A0A2Z5UVX2</accession>
<feature type="transmembrane region" description="Helical" evidence="1">
    <location>
        <begin position="76"/>
        <end position="96"/>
    </location>
</feature>
<name>A0A2Z5UVX2_9COXI</name>
<reference evidence="2 3" key="1">
    <citation type="submission" date="2017-03" db="EMBL/GenBank/DDBJ databases">
        <title>The genome sequence of Candidatus Rickettsiella viridis.</title>
        <authorList>
            <person name="Nikoh N."/>
            <person name="Tsuchida T."/>
            <person name="Yamaguchi K."/>
            <person name="Maeda T."/>
            <person name="Shigenobu S."/>
            <person name="Fukatsu T."/>
        </authorList>
    </citation>
    <scope>NUCLEOTIDE SEQUENCE [LARGE SCALE GENOMIC DNA]</scope>
    <source>
        <strain evidence="2 3">Ap-RA04</strain>
    </source>
</reference>
<keyword evidence="1" id="KW-1133">Transmembrane helix</keyword>
<dbReference type="EMBL" id="AP018005">
    <property type="protein sequence ID" value="BBB15604.1"/>
    <property type="molecule type" value="Genomic_DNA"/>
</dbReference>
<dbReference type="OrthoDB" id="5640562at2"/>
<proteinExistence type="predicted"/>